<evidence type="ECO:0000313" key="3">
    <source>
        <dbReference type="Proteomes" id="UP000016743"/>
    </source>
</evidence>
<dbReference type="InterPro" id="IPR002514">
    <property type="entry name" value="Transposase_8"/>
</dbReference>
<keyword evidence="3" id="KW-1185">Reference proteome</keyword>
<feature type="region of interest" description="Disordered" evidence="1">
    <location>
        <begin position="115"/>
        <end position="134"/>
    </location>
</feature>
<dbReference type="SUPFAM" id="SSF46689">
    <property type="entry name" value="Homeodomain-like"/>
    <property type="match status" value="1"/>
</dbReference>
<dbReference type="STRING" id="1389489.O159_18240"/>
<evidence type="ECO:0000256" key="1">
    <source>
        <dbReference type="SAM" id="MobiDB-lite"/>
    </source>
</evidence>
<organism evidence="2 3">
    <name type="scientific">Leifsonia xyli subsp. cynodontis DSM 46306</name>
    <dbReference type="NCBI Taxonomy" id="1389489"/>
    <lineage>
        <taxon>Bacteria</taxon>
        <taxon>Bacillati</taxon>
        <taxon>Actinomycetota</taxon>
        <taxon>Actinomycetes</taxon>
        <taxon>Micrococcales</taxon>
        <taxon>Microbacteriaceae</taxon>
        <taxon>Leifsonia</taxon>
    </lineage>
</organism>
<protein>
    <recommendedName>
        <fullName evidence="4">Transposase</fullName>
    </recommendedName>
</protein>
<reference evidence="2 3" key="1">
    <citation type="journal article" date="2013" name="Genome Announc.">
        <title>Complete Genome Sequence of Leifsonia xyli subsp. cynodontis Strain DSM46306, a Gram-Positive Bacterial Pathogen of Grasses.</title>
        <authorList>
            <person name="Monteiro-Vitorello C.B."/>
            <person name="Zerillo M.M."/>
            <person name="Van Sluys M.A."/>
            <person name="Camargo L.E."/>
            <person name="Kitajima J.P."/>
        </authorList>
    </citation>
    <scope>NUCLEOTIDE SEQUENCE [LARGE SCALE GENOMIC DNA]</scope>
    <source>
        <strain evidence="2 3">DSM 46306</strain>
    </source>
</reference>
<dbReference type="Pfam" id="PF01527">
    <property type="entry name" value="HTH_Tnp_1"/>
    <property type="match status" value="1"/>
</dbReference>
<dbReference type="eggNOG" id="COG2963">
    <property type="taxonomic scope" value="Bacteria"/>
</dbReference>
<evidence type="ECO:0008006" key="4">
    <source>
        <dbReference type="Google" id="ProtNLM"/>
    </source>
</evidence>
<accession>U3PAS5</accession>
<gene>
    <name evidence="2" type="ORF">O159_18240</name>
</gene>
<dbReference type="PATRIC" id="fig|1389489.3.peg.1758"/>
<dbReference type="HOGENOM" id="CLU_1893603_0_0_11"/>
<sequence length="134" mass="14479">MPRPYPPEFRARAVALVRAGKQAKQTAVELGIHPVTLSNWIRQDEAELRAKRKRLKAFATALEDARRANDVVHLAAAELIDAGDMSRADLVRVFELTTSERGLVAARKITPTAGAATVADEGEATQSEDAYAAA</sequence>
<dbReference type="GO" id="GO:0003677">
    <property type="term" value="F:DNA binding"/>
    <property type="evidence" value="ECO:0007669"/>
    <property type="project" value="InterPro"/>
</dbReference>
<evidence type="ECO:0000313" key="2">
    <source>
        <dbReference type="EMBL" id="AGW41852.1"/>
    </source>
</evidence>
<dbReference type="KEGG" id="lxy:O159_18240"/>
<dbReference type="Proteomes" id="UP000016743">
    <property type="component" value="Chromosome"/>
</dbReference>
<dbReference type="GO" id="GO:0006313">
    <property type="term" value="P:DNA transposition"/>
    <property type="evidence" value="ECO:0007669"/>
    <property type="project" value="InterPro"/>
</dbReference>
<dbReference type="Gene3D" id="1.10.10.60">
    <property type="entry name" value="Homeodomain-like"/>
    <property type="match status" value="1"/>
</dbReference>
<proteinExistence type="predicted"/>
<dbReference type="GO" id="GO:0004803">
    <property type="term" value="F:transposase activity"/>
    <property type="evidence" value="ECO:0007669"/>
    <property type="project" value="InterPro"/>
</dbReference>
<dbReference type="EMBL" id="CP006734">
    <property type="protein sequence ID" value="AGW41852.1"/>
    <property type="molecule type" value="Genomic_DNA"/>
</dbReference>
<name>U3PAS5_LEIXC</name>
<dbReference type="InterPro" id="IPR009057">
    <property type="entry name" value="Homeodomain-like_sf"/>
</dbReference>
<dbReference type="AlphaFoldDB" id="U3PAS5"/>